<dbReference type="AlphaFoldDB" id="A0A328UEN6"/>
<dbReference type="InterPro" id="IPR024535">
    <property type="entry name" value="RHGA/B-epi-like_pectate_lyase"/>
</dbReference>
<dbReference type="Pfam" id="PF12708">
    <property type="entry name" value="Pect-lyase_RHGA_epim"/>
    <property type="match status" value="1"/>
</dbReference>
<dbReference type="InterPro" id="IPR006626">
    <property type="entry name" value="PbH1"/>
</dbReference>
<evidence type="ECO:0000256" key="2">
    <source>
        <dbReference type="ARBA" id="ARBA00022801"/>
    </source>
</evidence>
<evidence type="ECO:0000313" key="6">
    <source>
        <dbReference type="EMBL" id="RAP78416.1"/>
    </source>
</evidence>
<protein>
    <recommendedName>
        <fullName evidence="5">Rhamnogalacturonase A/B/Epimerase-like pectate lyase domain-containing protein</fullName>
    </recommendedName>
</protein>
<dbReference type="GO" id="GO:0004650">
    <property type="term" value="F:polygalacturonase activity"/>
    <property type="evidence" value="ECO:0007669"/>
    <property type="project" value="InterPro"/>
</dbReference>
<dbReference type="SMART" id="SM00710">
    <property type="entry name" value="PbH1"/>
    <property type="match status" value="5"/>
</dbReference>
<dbReference type="InterPro" id="IPR051801">
    <property type="entry name" value="GH28_Enzymes"/>
</dbReference>
<name>A0A328UEN6_9BACL</name>
<keyword evidence="2 4" id="KW-0378">Hydrolase</keyword>
<evidence type="ECO:0000256" key="1">
    <source>
        <dbReference type="ARBA" id="ARBA00008834"/>
    </source>
</evidence>
<dbReference type="EMBL" id="QLUW01000001">
    <property type="protein sequence ID" value="RAP78416.1"/>
    <property type="molecule type" value="Genomic_DNA"/>
</dbReference>
<keyword evidence="3 4" id="KW-0326">Glycosidase</keyword>
<feature type="domain" description="Rhamnogalacturonase A/B/Epimerase-like pectate lyase" evidence="5">
    <location>
        <begin position="2"/>
        <end position="56"/>
    </location>
</feature>
<sequence length="486" mass="53871">MFNIRDFGAVGNGIQDDTAAIQSAIEACRAKGGGQVVVPQGTYLCSPFVLYSYINLHLESGSVLLATTDLSKYPDNIENQRAGMIRAIDAKSISITGVGTIDLQGMKFMDASRARIGDAGVLDYDEMRTRQKETFRKMDDGVEDGPALDLERPGNHMQFHRCENITMRDIVILDSPQWTVQCTGCQDIVISGVTIKSNLLIPNSDGIHLQNCQRVRISDCHIECGDDAFAFTGYGPEGSFTEDVVVTNCTLISRSSAIRMGYGKSNMRNMLFNNIIIKNSNRGIAVFQRDAGIMENIIFSNFVIETRLHTGHWWGQGEPISITSTIHNSAEGFGKIKNVLFSNIFAKAESGMLLYGCPESIIEDVVFDNVRFEITPSKLAERYGGNIDLRPVKDITFGLFEHKECGLYAEKVNGLRVHNFNLHWNGNPPSYFEHGLEFNDCENVVVDGYTGKAPHQSEKSRSICVERCNKVTVRNSDDASELLTSN</sequence>
<evidence type="ECO:0000256" key="4">
    <source>
        <dbReference type="RuleBase" id="RU361169"/>
    </source>
</evidence>
<organism evidence="6 7">
    <name type="scientific">Paenibacillus montanisoli</name>
    <dbReference type="NCBI Taxonomy" id="2081970"/>
    <lineage>
        <taxon>Bacteria</taxon>
        <taxon>Bacillati</taxon>
        <taxon>Bacillota</taxon>
        <taxon>Bacilli</taxon>
        <taxon>Bacillales</taxon>
        <taxon>Paenibacillaceae</taxon>
        <taxon>Paenibacillus</taxon>
    </lineage>
</organism>
<dbReference type="RefSeq" id="WP_112881539.1">
    <property type="nucleotide sequence ID" value="NZ_QLUW01000001.1"/>
</dbReference>
<dbReference type="Proteomes" id="UP000249260">
    <property type="component" value="Unassembled WGS sequence"/>
</dbReference>
<evidence type="ECO:0000259" key="5">
    <source>
        <dbReference type="Pfam" id="PF12708"/>
    </source>
</evidence>
<keyword evidence="7" id="KW-1185">Reference proteome</keyword>
<proteinExistence type="inferred from homology"/>
<gene>
    <name evidence="6" type="ORF">DL346_08325</name>
</gene>
<dbReference type="Pfam" id="PF00295">
    <property type="entry name" value="Glyco_hydro_28"/>
    <property type="match status" value="1"/>
</dbReference>
<dbReference type="GO" id="GO:0005975">
    <property type="term" value="P:carbohydrate metabolic process"/>
    <property type="evidence" value="ECO:0007669"/>
    <property type="project" value="InterPro"/>
</dbReference>
<accession>A0A328UEN6</accession>
<evidence type="ECO:0000313" key="7">
    <source>
        <dbReference type="Proteomes" id="UP000249260"/>
    </source>
</evidence>
<dbReference type="Gene3D" id="2.160.20.10">
    <property type="entry name" value="Single-stranded right-handed beta-helix, Pectin lyase-like"/>
    <property type="match status" value="1"/>
</dbReference>
<dbReference type="SUPFAM" id="SSF51126">
    <property type="entry name" value="Pectin lyase-like"/>
    <property type="match status" value="1"/>
</dbReference>
<dbReference type="InterPro" id="IPR012334">
    <property type="entry name" value="Pectin_lyas_fold"/>
</dbReference>
<dbReference type="PANTHER" id="PTHR31339:SF9">
    <property type="entry name" value="PLASMIN AND FIBRONECTIN-BINDING PROTEIN A"/>
    <property type="match status" value="1"/>
</dbReference>
<comment type="similarity">
    <text evidence="1 4">Belongs to the glycosyl hydrolase 28 family.</text>
</comment>
<dbReference type="InterPro" id="IPR011050">
    <property type="entry name" value="Pectin_lyase_fold/virulence"/>
</dbReference>
<reference evidence="6 7" key="1">
    <citation type="submission" date="2018-06" db="EMBL/GenBank/DDBJ databases">
        <title>Paenibacillus montanisoli sp. nov., isolated from mountain area soil.</title>
        <authorList>
            <person name="Wu M."/>
        </authorList>
    </citation>
    <scope>NUCLEOTIDE SEQUENCE [LARGE SCALE GENOMIC DNA]</scope>
    <source>
        <strain evidence="6 7">RA17</strain>
    </source>
</reference>
<comment type="caution">
    <text evidence="6">The sequence shown here is derived from an EMBL/GenBank/DDBJ whole genome shotgun (WGS) entry which is preliminary data.</text>
</comment>
<evidence type="ECO:0000256" key="3">
    <source>
        <dbReference type="ARBA" id="ARBA00023295"/>
    </source>
</evidence>
<dbReference type="PANTHER" id="PTHR31339">
    <property type="entry name" value="PECTIN LYASE-RELATED"/>
    <property type="match status" value="1"/>
</dbReference>
<dbReference type="OrthoDB" id="9795222at2"/>
<dbReference type="InterPro" id="IPR000743">
    <property type="entry name" value="Glyco_hydro_28"/>
</dbReference>